<feature type="compositionally biased region" description="Polar residues" evidence="1">
    <location>
        <begin position="241"/>
        <end position="255"/>
    </location>
</feature>
<name>A0A3N4HQU8_ASCIM</name>
<reference evidence="2 3" key="1">
    <citation type="journal article" date="2018" name="Nat. Ecol. Evol.">
        <title>Pezizomycetes genomes reveal the molecular basis of ectomycorrhizal truffle lifestyle.</title>
        <authorList>
            <person name="Murat C."/>
            <person name="Payen T."/>
            <person name="Noel B."/>
            <person name="Kuo A."/>
            <person name="Morin E."/>
            <person name="Chen J."/>
            <person name="Kohler A."/>
            <person name="Krizsan K."/>
            <person name="Balestrini R."/>
            <person name="Da Silva C."/>
            <person name="Montanini B."/>
            <person name="Hainaut M."/>
            <person name="Levati E."/>
            <person name="Barry K.W."/>
            <person name="Belfiori B."/>
            <person name="Cichocki N."/>
            <person name="Clum A."/>
            <person name="Dockter R.B."/>
            <person name="Fauchery L."/>
            <person name="Guy J."/>
            <person name="Iotti M."/>
            <person name="Le Tacon F."/>
            <person name="Lindquist E.A."/>
            <person name="Lipzen A."/>
            <person name="Malagnac F."/>
            <person name="Mello A."/>
            <person name="Molinier V."/>
            <person name="Miyauchi S."/>
            <person name="Poulain J."/>
            <person name="Riccioni C."/>
            <person name="Rubini A."/>
            <person name="Sitrit Y."/>
            <person name="Splivallo R."/>
            <person name="Traeger S."/>
            <person name="Wang M."/>
            <person name="Zifcakova L."/>
            <person name="Wipf D."/>
            <person name="Zambonelli A."/>
            <person name="Paolocci F."/>
            <person name="Nowrousian M."/>
            <person name="Ottonello S."/>
            <person name="Baldrian P."/>
            <person name="Spatafora J.W."/>
            <person name="Henrissat B."/>
            <person name="Nagy L.G."/>
            <person name="Aury J.M."/>
            <person name="Wincker P."/>
            <person name="Grigoriev I.V."/>
            <person name="Bonfante P."/>
            <person name="Martin F.M."/>
        </authorList>
    </citation>
    <scope>NUCLEOTIDE SEQUENCE [LARGE SCALE GENOMIC DNA]</scope>
    <source>
        <strain evidence="2 3">RN42</strain>
    </source>
</reference>
<dbReference type="AlphaFoldDB" id="A0A3N4HQU8"/>
<protein>
    <submittedName>
        <fullName evidence="2">Uncharacterized protein</fullName>
    </submittedName>
</protein>
<sequence>MSDPNESDKTVLNSSDKSPVLQVLIENSPLFPNGIESEIITTTKDAENTDLDSANAILLRNVSDKELSAIRSTDIQAIVNGFTLNQTTVAFPITALLDALRAKGEVQAAAMGEMSEDEEDEDVRHPTGRIREGRCTKNNCGCFVFVYNPSTVNPSEEDSPRCFGCHHSFTEHEENNLMTREEQHAVEEELFYLTSRAALKNDLRSTATTANSKQIVMETRTPAPQPTSTPTVPSDMALSDATVSGHPSHQSTLSVFSIPPTLSPVRELETSLPRSPTHPSTKRPGSSAYPSTPPPFRRQSSTAPTLLPALARSEHGSPQLSLPPSSRPTPIAQQPLISVPTTAHEPHPAPHLPARPPAAREFVLSIRDQQRIEQRQYKGRCKTKGCECDAFEASSESPNSVDCTKCTHCAAFHEIDRSEPAESLIGSFLGRASAYWNS</sequence>
<evidence type="ECO:0000313" key="3">
    <source>
        <dbReference type="Proteomes" id="UP000275078"/>
    </source>
</evidence>
<feature type="compositionally biased region" description="Low complexity" evidence="1">
    <location>
        <begin position="317"/>
        <end position="330"/>
    </location>
</feature>
<proteinExistence type="predicted"/>
<keyword evidence="3" id="KW-1185">Reference proteome</keyword>
<accession>A0A3N4HQU8</accession>
<dbReference type="EMBL" id="ML119798">
    <property type="protein sequence ID" value="RPA74170.1"/>
    <property type="molecule type" value="Genomic_DNA"/>
</dbReference>
<organism evidence="2 3">
    <name type="scientific">Ascobolus immersus RN42</name>
    <dbReference type="NCBI Taxonomy" id="1160509"/>
    <lineage>
        <taxon>Eukaryota</taxon>
        <taxon>Fungi</taxon>
        <taxon>Dikarya</taxon>
        <taxon>Ascomycota</taxon>
        <taxon>Pezizomycotina</taxon>
        <taxon>Pezizomycetes</taxon>
        <taxon>Pezizales</taxon>
        <taxon>Ascobolaceae</taxon>
        <taxon>Ascobolus</taxon>
    </lineage>
</organism>
<feature type="region of interest" description="Disordered" evidence="1">
    <location>
        <begin position="207"/>
        <end position="301"/>
    </location>
</feature>
<dbReference type="Proteomes" id="UP000275078">
    <property type="component" value="Unassembled WGS sequence"/>
</dbReference>
<evidence type="ECO:0000313" key="2">
    <source>
        <dbReference type="EMBL" id="RPA74170.1"/>
    </source>
</evidence>
<evidence type="ECO:0000256" key="1">
    <source>
        <dbReference type="SAM" id="MobiDB-lite"/>
    </source>
</evidence>
<feature type="region of interest" description="Disordered" evidence="1">
    <location>
        <begin position="313"/>
        <end position="332"/>
    </location>
</feature>
<gene>
    <name evidence="2" type="ORF">BJ508DRAFT_418746</name>
</gene>